<sequence length="33" mass="3545">MTATAIEPIMLEEFLELSETKNASESASESIDG</sequence>
<reference evidence="1 2" key="1">
    <citation type="journal article" date="2013" name="Proc. Natl. Acad. Sci. U.S.A.">
        <title>Improving the coverage of the cyanobacterial phylum using diversity-driven genome sequencing.</title>
        <authorList>
            <person name="Shih P.M."/>
            <person name="Wu D."/>
            <person name="Latifi A."/>
            <person name="Axen S.D."/>
            <person name="Fewer D.P."/>
            <person name="Talla E."/>
            <person name="Calteau A."/>
            <person name="Cai F."/>
            <person name="Tandeau de Marsac N."/>
            <person name="Rippka R."/>
            <person name="Herdman M."/>
            <person name="Sivonen K."/>
            <person name="Coursin T."/>
            <person name="Laurent T."/>
            <person name="Goodwin L."/>
            <person name="Nolan M."/>
            <person name="Davenport K.W."/>
            <person name="Han C.S."/>
            <person name="Rubin E.M."/>
            <person name="Eisen J.A."/>
            <person name="Woyke T."/>
            <person name="Gugger M."/>
            <person name="Kerfeld C.A."/>
        </authorList>
    </citation>
    <scope>NUCLEOTIDE SEQUENCE [LARGE SCALE GENOMIC DNA]</scope>
    <source>
        <strain evidence="1 2">PCC 7429</strain>
    </source>
</reference>
<proteinExistence type="predicted"/>
<protein>
    <submittedName>
        <fullName evidence="1">Uncharacterized protein</fullName>
    </submittedName>
</protein>
<dbReference type="AlphaFoldDB" id="L8MW49"/>
<dbReference type="EMBL" id="ALWB01000146">
    <property type="protein sequence ID" value="ELS31711.1"/>
    <property type="molecule type" value="Genomic_DNA"/>
</dbReference>
<evidence type="ECO:0000313" key="2">
    <source>
        <dbReference type="Proteomes" id="UP000011201"/>
    </source>
</evidence>
<dbReference type="Proteomes" id="UP000011201">
    <property type="component" value="Unassembled WGS sequence"/>
</dbReference>
<organism evidence="1 2">
    <name type="scientific">Pseudanabaena biceps PCC 7429</name>
    <dbReference type="NCBI Taxonomy" id="927668"/>
    <lineage>
        <taxon>Bacteria</taxon>
        <taxon>Bacillati</taxon>
        <taxon>Cyanobacteriota</taxon>
        <taxon>Cyanophyceae</taxon>
        <taxon>Pseudanabaenales</taxon>
        <taxon>Pseudanabaenaceae</taxon>
        <taxon>Pseudanabaena</taxon>
    </lineage>
</organism>
<gene>
    <name evidence="1" type="ORF">Pse7429DRAFT_3174</name>
</gene>
<comment type="caution">
    <text evidence="1">The sequence shown here is derived from an EMBL/GenBank/DDBJ whole genome shotgun (WGS) entry which is preliminary data.</text>
</comment>
<keyword evidence="2" id="KW-1185">Reference proteome</keyword>
<accession>L8MW49</accession>
<evidence type="ECO:0000313" key="1">
    <source>
        <dbReference type="EMBL" id="ELS31711.1"/>
    </source>
</evidence>
<name>L8MW49_9CYAN</name>